<evidence type="ECO:0000259" key="15">
    <source>
        <dbReference type="Pfam" id="PF17039"/>
    </source>
</evidence>
<evidence type="ECO:0000256" key="4">
    <source>
        <dbReference type="ARBA" id="ARBA00022676"/>
    </source>
</evidence>
<reference evidence="17 18" key="1">
    <citation type="submission" date="2025-04" db="UniProtKB">
        <authorList>
            <consortium name="RefSeq"/>
        </authorList>
    </citation>
    <scope>IDENTIFICATION</scope>
</reference>
<dbReference type="InterPro" id="IPR031481">
    <property type="entry name" value="Glyco_tran_10_N"/>
</dbReference>
<dbReference type="InterPro" id="IPR055270">
    <property type="entry name" value="Glyco_tran_10_C"/>
</dbReference>
<keyword evidence="7" id="KW-0735">Signal-anchor</keyword>
<proteinExistence type="inferred from homology"/>
<dbReference type="Proteomes" id="UP001165740">
    <property type="component" value="Chromosome 14"/>
</dbReference>
<sequence length="413" mass="48680">MFARKSFKNLFILALVTTVLSTLITFKMADVQHTLRYVLVNALDLNRNNCTSVTNCLFSTGEEDYGVFTPDGNISCIETMYVRCAEPATFEPSVYTTYNVAMLSMKRWMKGYIFFNFSTCVYSRCRFQDSRIDQSTHMVVMEISDIDDQYQAISRWPHQLYVATSWEPPPHLNSEIKLDRNYFWNSRFNLTSSYRTDSDIFVPYGMLRFKPIPVDSRPNYFEIANRKTNWVAWFVSNCNTSSKRHLYVQKMKKIIHVDIYGRCGRRCPDTYPQCSESRFSQYRYYLSFENNFCKDYITEKFFKVFRSGMHIIPVVRGAFDYDKYMPEMTYVDTGKFRDAIELAKFLKRLGENPVAYARYLERKSMYEYMNDSSLESLGCQACMYLHTHTLQSKIEDLKKVIVDNQCYAPTDLI</sequence>
<evidence type="ECO:0000313" key="18">
    <source>
        <dbReference type="RefSeq" id="XP_055867660.1"/>
    </source>
</evidence>
<evidence type="ECO:0000256" key="3">
    <source>
        <dbReference type="ARBA" id="ARBA00008919"/>
    </source>
</evidence>
<evidence type="ECO:0000256" key="6">
    <source>
        <dbReference type="ARBA" id="ARBA00022692"/>
    </source>
</evidence>
<keyword evidence="6 12" id="KW-0812">Transmembrane</keyword>
<dbReference type="Pfam" id="PF17039">
    <property type="entry name" value="Glyco_tran_10_N"/>
    <property type="match status" value="1"/>
</dbReference>
<dbReference type="RefSeq" id="XP_055867660.1">
    <property type="nucleotide sequence ID" value="XM_056011685.1"/>
</dbReference>
<dbReference type="Pfam" id="PF00852">
    <property type="entry name" value="Glyco_transf_10"/>
    <property type="match status" value="1"/>
</dbReference>
<dbReference type="InterPro" id="IPR038577">
    <property type="entry name" value="GT10-like_C_sf"/>
</dbReference>
<keyword evidence="10" id="KW-0472">Membrane</keyword>
<keyword evidence="9 12" id="KW-0333">Golgi apparatus</keyword>
<evidence type="ECO:0000259" key="14">
    <source>
        <dbReference type="Pfam" id="PF00852"/>
    </source>
</evidence>
<dbReference type="InterPro" id="IPR001503">
    <property type="entry name" value="Glyco_trans_10"/>
</dbReference>
<evidence type="ECO:0000256" key="9">
    <source>
        <dbReference type="ARBA" id="ARBA00023034"/>
    </source>
</evidence>
<gene>
    <name evidence="17 18 19" type="primary">LOC129923011</name>
</gene>
<protein>
    <recommendedName>
        <fullName evidence="12">Fucosyltransferase</fullName>
        <ecNumber evidence="12">2.4.1.-</ecNumber>
    </recommendedName>
</protein>
<keyword evidence="8" id="KW-1133">Transmembrane helix</keyword>
<keyword evidence="11" id="KW-0325">Glycoprotein</keyword>
<comment type="similarity">
    <text evidence="3 12">Belongs to the glycosyltransferase 10 family.</text>
</comment>
<keyword evidence="5 12" id="KW-0808">Transferase</keyword>
<dbReference type="Gene3D" id="3.40.50.11660">
    <property type="entry name" value="Glycosyl transferase family 10, C-terminal domain"/>
    <property type="match status" value="1"/>
</dbReference>
<dbReference type="EC" id="2.4.1.-" evidence="12"/>
<evidence type="ECO:0000256" key="5">
    <source>
        <dbReference type="ARBA" id="ARBA00022679"/>
    </source>
</evidence>
<comment type="pathway">
    <text evidence="2">Protein modification; protein glycosylation.</text>
</comment>
<evidence type="ECO:0000256" key="1">
    <source>
        <dbReference type="ARBA" id="ARBA00004323"/>
    </source>
</evidence>
<evidence type="ECO:0000256" key="8">
    <source>
        <dbReference type="ARBA" id="ARBA00022989"/>
    </source>
</evidence>
<dbReference type="RefSeq" id="XP_055867661.1">
    <property type="nucleotide sequence ID" value="XM_056011686.1"/>
</dbReference>
<feature type="signal peptide" evidence="13">
    <location>
        <begin position="1"/>
        <end position="21"/>
    </location>
</feature>
<dbReference type="AlphaFoldDB" id="A0A9W2YY60"/>
<evidence type="ECO:0000256" key="11">
    <source>
        <dbReference type="ARBA" id="ARBA00023180"/>
    </source>
</evidence>
<dbReference type="GO" id="GO:0032580">
    <property type="term" value="C:Golgi cisterna membrane"/>
    <property type="evidence" value="ECO:0007669"/>
    <property type="project" value="UniProtKB-SubCell"/>
</dbReference>
<feature type="domain" description="Fucosyltransferase N-terminal" evidence="15">
    <location>
        <begin position="114"/>
        <end position="205"/>
    </location>
</feature>
<evidence type="ECO:0000313" key="16">
    <source>
        <dbReference type="Proteomes" id="UP001165740"/>
    </source>
</evidence>
<dbReference type="PANTHER" id="PTHR48438:SF1">
    <property type="entry name" value="ALPHA-(1,3)-FUCOSYLTRANSFERASE C-RELATED"/>
    <property type="match status" value="1"/>
</dbReference>
<comment type="subcellular location">
    <subcellularLocation>
        <location evidence="1">Golgi apparatus membrane</location>
        <topology evidence="1">Single-pass type II membrane protein</topology>
    </subcellularLocation>
    <subcellularLocation>
        <location evidence="12">Golgi apparatus</location>
        <location evidence="12">Golgi stack membrane</location>
        <topology evidence="12">Single-pass type II membrane protein</topology>
    </subcellularLocation>
</comment>
<feature type="chain" id="PRO_5044702497" description="Fucosyltransferase" evidence="13">
    <location>
        <begin position="22"/>
        <end position="413"/>
    </location>
</feature>
<evidence type="ECO:0000256" key="12">
    <source>
        <dbReference type="RuleBase" id="RU003832"/>
    </source>
</evidence>
<dbReference type="GO" id="GO:0008417">
    <property type="term" value="F:fucosyltransferase activity"/>
    <property type="evidence" value="ECO:0007669"/>
    <property type="project" value="InterPro"/>
</dbReference>
<name>A0A9W2YY60_BIOGL</name>
<feature type="domain" description="Fucosyltransferase C-terminal" evidence="14">
    <location>
        <begin position="225"/>
        <end position="399"/>
    </location>
</feature>
<organism evidence="16 19">
    <name type="scientific">Biomphalaria glabrata</name>
    <name type="common">Bloodfluke planorb</name>
    <name type="synonym">Freshwater snail</name>
    <dbReference type="NCBI Taxonomy" id="6526"/>
    <lineage>
        <taxon>Eukaryota</taxon>
        <taxon>Metazoa</taxon>
        <taxon>Spiralia</taxon>
        <taxon>Lophotrochozoa</taxon>
        <taxon>Mollusca</taxon>
        <taxon>Gastropoda</taxon>
        <taxon>Heterobranchia</taxon>
        <taxon>Euthyneura</taxon>
        <taxon>Panpulmonata</taxon>
        <taxon>Hygrophila</taxon>
        <taxon>Lymnaeoidea</taxon>
        <taxon>Planorbidae</taxon>
        <taxon>Biomphalaria</taxon>
    </lineage>
</organism>
<dbReference type="GO" id="GO:0000139">
    <property type="term" value="C:Golgi membrane"/>
    <property type="evidence" value="ECO:0007669"/>
    <property type="project" value="UniProtKB-SubCell"/>
</dbReference>
<evidence type="ECO:0000313" key="19">
    <source>
        <dbReference type="RefSeq" id="XP_055867661.1"/>
    </source>
</evidence>
<evidence type="ECO:0000256" key="2">
    <source>
        <dbReference type="ARBA" id="ARBA00004922"/>
    </source>
</evidence>
<dbReference type="FunFam" id="3.40.50.11660:FF:000002">
    <property type="entry name" value="Alpha-(1,3)-fucosyltransferase"/>
    <property type="match status" value="1"/>
</dbReference>
<dbReference type="OrthoDB" id="6140949at2759"/>
<dbReference type="RefSeq" id="XP_055867659.1">
    <property type="nucleotide sequence ID" value="XM_056011684.1"/>
</dbReference>
<evidence type="ECO:0000313" key="17">
    <source>
        <dbReference type="RefSeq" id="XP_055867659.1"/>
    </source>
</evidence>
<dbReference type="PANTHER" id="PTHR48438">
    <property type="entry name" value="ALPHA-(1,3)-FUCOSYLTRANSFERASE C-RELATED"/>
    <property type="match status" value="1"/>
</dbReference>
<dbReference type="SUPFAM" id="SSF53756">
    <property type="entry name" value="UDP-Glycosyltransferase/glycogen phosphorylase"/>
    <property type="match status" value="1"/>
</dbReference>
<keyword evidence="4 12" id="KW-0328">Glycosyltransferase</keyword>
<keyword evidence="13" id="KW-0732">Signal</keyword>
<accession>A0A9W2YY60</accession>
<dbReference type="GeneID" id="129923011"/>
<evidence type="ECO:0000256" key="7">
    <source>
        <dbReference type="ARBA" id="ARBA00022968"/>
    </source>
</evidence>
<dbReference type="OMA" id="IASHCST"/>
<evidence type="ECO:0000256" key="10">
    <source>
        <dbReference type="ARBA" id="ARBA00023136"/>
    </source>
</evidence>
<keyword evidence="16" id="KW-1185">Reference proteome</keyword>
<evidence type="ECO:0000256" key="13">
    <source>
        <dbReference type="SAM" id="SignalP"/>
    </source>
</evidence>